<sequence>MYRGVFEELLIYLLERSINLSVLKININKLTTLDCWKPPSSVPRCLLSSLQTLKWREYTGTCAEKEMVSYLLKHALCLKTAKIFAESSGLFEKQPKMDDLFSMPRGSTTCMLVFD</sequence>
<evidence type="ECO:0000259" key="1">
    <source>
        <dbReference type="SMART" id="SM00579"/>
    </source>
</evidence>
<gene>
    <name evidence="2" type="ORF">BOLC9T57643H</name>
</gene>
<dbReference type="SMART" id="SM00579">
    <property type="entry name" value="FBD"/>
    <property type="match status" value="1"/>
</dbReference>
<protein>
    <recommendedName>
        <fullName evidence="1">FBD domain-containing protein</fullName>
    </recommendedName>
</protein>
<name>A0A3P6DX57_BRAOL</name>
<dbReference type="InterPro" id="IPR006566">
    <property type="entry name" value="FBD"/>
</dbReference>
<dbReference type="InterPro" id="IPR050232">
    <property type="entry name" value="FBL13/AtMIF1-like"/>
</dbReference>
<dbReference type="EMBL" id="LR031875">
    <property type="protein sequence ID" value="VDD32320.1"/>
    <property type="molecule type" value="Genomic_DNA"/>
</dbReference>
<dbReference type="AlphaFoldDB" id="A0A3P6DX57"/>
<dbReference type="PANTHER" id="PTHR31900:SF34">
    <property type="entry name" value="EMB|CAB62440.1-RELATED"/>
    <property type="match status" value="1"/>
</dbReference>
<evidence type="ECO:0000313" key="2">
    <source>
        <dbReference type="EMBL" id="VDD32320.1"/>
    </source>
</evidence>
<dbReference type="Pfam" id="PF08387">
    <property type="entry name" value="FBD"/>
    <property type="match status" value="1"/>
</dbReference>
<accession>A0A3P6DX57</accession>
<dbReference type="PANTHER" id="PTHR31900">
    <property type="entry name" value="F-BOX/RNI SUPERFAMILY PROTEIN-RELATED"/>
    <property type="match status" value="1"/>
</dbReference>
<proteinExistence type="predicted"/>
<organism evidence="2">
    <name type="scientific">Brassica oleracea</name>
    <name type="common">Wild cabbage</name>
    <dbReference type="NCBI Taxonomy" id="3712"/>
    <lineage>
        <taxon>Eukaryota</taxon>
        <taxon>Viridiplantae</taxon>
        <taxon>Streptophyta</taxon>
        <taxon>Embryophyta</taxon>
        <taxon>Tracheophyta</taxon>
        <taxon>Spermatophyta</taxon>
        <taxon>Magnoliopsida</taxon>
        <taxon>eudicotyledons</taxon>
        <taxon>Gunneridae</taxon>
        <taxon>Pentapetalae</taxon>
        <taxon>rosids</taxon>
        <taxon>malvids</taxon>
        <taxon>Brassicales</taxon>
        <taxon>Brassicaceae</taxon>
        <taxon>Brassiceae</taxon>
        <taxon>Brassica</taxon>
    </lineage>
</organism>
<reference evidence="2" key="1">
    <citation type="submission" date="2018-11" db="EMBL/GenBank/DDBJ databases">
        <authorList>
            <consortium name="Genoscope - CEA"/>
            <person name="William W."/>
        </authorList>
    </citation>
    <scope>NUCLEOTIDE SEQUENCE</scope>
</reference>
<feature type="domain" description="FBD" evidence="1">
    <location>
        <begin position="44"/>
        <end position="115"/>
    </location>
</feature>